<keyword evidence="1" id="KW-0472">Membrane</keyword>
<evidence type="ECO:0000313" key="2">
    <source>
        <dbReference type="Proteomes" id="UP000695000"/>
    </source>
</evidence>
<accession>A0ABM1MI71</accession>
<dbReference type="GeneID" id="108561017"/>
<name>A0ABM1MI71_NICVS</name>
<keyword evidence="1" id="KW-0812">Transmembrane</keyword>
<gene>
    <name evidence="3" type="primary">LOC108561017</name>
</gene>
<evidence type="ECO:0000256" key="1">
    <source>
        <dbReference type="SAM" id="Phobius"/>
    </source>
</evidence>
<sequence>MMNECGIKTVDLIQSSARPYNSNWNVRAGEKIARYPGVRYDSYSLGAARYEMRYNNGPPSAASMVASYGVYHDSGRRHHVEDDDDGFLPRPSPAYHGVMVNATGIASVIRPPPQPLQPQHVEVGASAEIAPGAAATGGTAAPVAAEGGTEGDGDGDGGCCCCSCCCCCAPSTTSTTAPENEESCLVSWCRPTILLLLLVLLIVIFVLVSGILLYYNYVSYRPPQTYVE</sequence>
<evidence type="ECO:0000313" key="3">
    <source>
        <dbReference type="RefSeq" id="XP_017774271.1"/>
    </source>
</evidence>
<dbReference type="Proteomes" id="UP000695000">
    <property type="component" value="Unplaced"/>
</dbReference>
<proteinExistence type="predicted"/>
<feature type="non-terminal residue" evidence="3">
    <location>
        <position position="228"/>
    </location>
</feature>
<protein>
    <submittedName>
        <fullName evidence="3">Cat eye syndrome critical region protein 6 homolog</fullName>
    </submittedName>
</protein>
<feature type="transmembrane region" description="Helical" evidence="1">
    <location>
        <begin position="193"/>
        <end position="215"/>
    </location>
</feature>
<dbReference type="RefSeq" id="XP_017774271.1">
    <property type="nucleotide sequence ID" value="XM_017918782.1"/>
</dbReference>
<reference evidence="3" key="1">
    <citation type="submission" date="2025-08" db="UniProtKB">
        <authorList>
            <consortium name="RefSeq"/>
        </authorList>
    </citation>
    <scope>IDENTIFICATION</scope>
    <source>
        <tissue evidence="3">Whole Larva</tissue>
    </source>
</reference>
<keyword evidence="2" id="KW-1185">Reference proteome</keyword>
<organism evidence="2 3">
    <name type="scientific">Nicrophorus vespilloides</name>
    <name type="common">Boreal carrion beetle</name>
    <dbReference type="NCBI Taxonomy" id="110193"/>
    <lineage>
        <taxon>Eukaryota</taxon>
        <taxon>Metazoa</taxon>
        <taxon>Ecdysozoa</taxon>
        <taxon>Arthropoda</taxon>
        <taxon>Hexapoda</taxon>
        <taxon>Insecta</taxon>
        <taxon>Pterygota</taxon>
        <taxon>Neoptera</taxon>
        <taxon>Endopterygota</taxon>
        <taxon>Coleoptera</taxon>
        <taxon>Polyphaga</taxon>
        <taxon>Staphyliniformia</taxon>
        <taxon>Silphidae</taxon>
        <taxon>Nicrophorinae</taxon>
        <taxon>Nicrophorus</taxon>
    </lineage>
</organism>
<keyword evidence="1" id="KW-1133">Transmembrane helix</keyword>